<feature type="domain" description="Tyrosine specific protein phosphatases" evidence="2">
    <location>
        <begin position="483"/>
        <end position="558"/>
    </location>
</feature>
<protein>
    <recommendedName>
        <fullName evidence="5">Protein-tyrosine-phosphatase</fullName>
    </recommendedName>
</protein>
<dbReference type="FunFam" id="3.90.190.10:FF:000088">
    <property type="entry name" value="Receptor protein-tyrosine phosphatase LAR"/>
    <property type="match status" value="1"/>
</dbReference>
<dbReference type="OMA" id="WPTENEE"/>
<evidence type="ECO:0000259" key="1">
    <source>
        <dbReference type="PROSITE" id="PS50055"/>
    </source>
</evidence>
<dbReference type="KEGG" id="nve:5517380"/>
<proteinExistence type="predicted"/>
<dbReference type="HOGENOM" id="CLU_001645_8_0_1"/>
<reference evidence="3 4" key="1">
    <citation type="journal article" date="2007" name="Science">
        <title>Sea anemone genome reveals ancestral eumetazoan gene repertoire and genomic organization.</title>
        <authorList>
            <person name="Putnam N.H."/>
            <person name="Srivastava M."/>
            <person name="Hellsten U."/>
            <person name="Dirks B."/>
            <person name="Chapman J."/>
            <person name="Salamov A."/>
            <person name="Terry A."/>
            <person name="Shapiro H."/>
            <person name="Lindquist E."/>
            <person name="Kapitonov V.V."/>
            <person name="Jurka J."/>
            <person name="Genikhovich G."/>
            <person name="Grigoriev I.V."/>
            <person name="Lucas S.M."/>
            <person name="Steele R.E."/>
            <person name="Finnerty J.R."/>
            <person name="Technau U."/>
            <person name="Martindale M.Q."/>
            <person name="Rokhsar D.S."/>
        </authorList>
    </citation>
    <scope>NUCLEOTIDE SEQUENCE [LARGE SCALE GENOMIC DNA]</scope>
    <source>
        <strain evidence="4">CH2 X CH6</strain>
    </source>
</reference>
<dbReference type="FunFam" id="3.90.190.10:FF:000021">
    <property type="entry name" value="Receptor-type tyrosine-protein phosphatase alpha"/>
    <property type="match status" value="1"/>
</dbReference>
<dbReference type="InterPro" id="IPR029021">
    <property type="entry name" value="Prot-tyrosine_phosphatase-like"/>
</dbReference>
<dbReference type="PROSITE" id="PS50055">
    <property type="entry name" value="TYR_PHOSPHATASE_PTP"/>
    <property type="match status" value="2"/>
</dbReference>
<dbReference type="GO" id="GO:0007165">
    <property type="term" value="P:signal transduction"/>
    <property type="evidence" value="ECO:0000318"/>
    <property type="project" value="GO_Central"/>
</dbReference>
<dbReference type="SMART" id="SM00194">
    <property type="entry name" value="PTPc"/>
    <property type="match status" value="2"/>
</dbReference>
<dbReference type="InterPro" id="IPR003595">
    <property type="entry name" value="Tyr_Pase_cat"/>
</dbReference>
<accession>A7RT25</accession>
<dbReference type="eggNOG" id="KOG4228">
    <property type="taxonomic scope" value="Eukaryota"/>
</dbReference>
<dbReference type="Proteomes" id="UP000001593">
    <property type="component" value="Unassembled WGS sequence"/>
</dbReference>
<name>A7RT25_NEMVE</name>
<sequence length="578" mass="66372">IPVDEFEEHVRRLHANGELLFSQEYGAFRSPDTVTSHHSLNQANRFKNRYNNITAFDHCRVLLQPIEGDPTSDYINANYLDGYRKQREYIAAQGPLPETCHDFWRMVWEQNSRVIVMVTNCEERGRIKCHQYWPSSGSQNYGVIHVNMMSTVELSDYTIRSFGVKRSGSPEERMVLQYHYTAWPDHGVPNSVTSVLNFVRKSSAVNLTEDYGPMVVHCSAGVGRTGTYVVIDAQLKRIQAEATVDVYNYVMMLRGQRNLMVQVEDQYVLIHDVLLEAIACGDTEIQARDLRQRIKELMRPSTDTGQTEMDAEFQRLSRNKAPPSKFQSANLPVNKHKNRYANVLPYDDTRVRLTMQAVTEGSDYINANYIDGYMSKKAFIATQAPIPDTIPDFWRMIWEQDCCTIVMLSQEMESGKVKVHRYWPGKQPTSIGNLVVEMLHDKQFDDYIMREFKVTNTKESASRVVRQYQFTAWPDIGSPDSGGGLIDLIGQVQRWQQKCGVQLTAVHCSAGVGRTGVFCAVSILIERLKAEAMVDVFQTVKQLREQRPAMVQTKEQYEFCYQTLGEYLHSFDPYNNFD</sequence>
<dbReference type="PRINTS" id="PR00700">
    <property type="entry name" value="PRTYPHPHTASE"/>
</dbReference>
<gene>
    <name evidence="3" type="ORF">NEMVEDRAFT_v1g92641</name>
</gene>
<dbReference type="AlphaFoldDB" id="A7RT25"/>
<dbReference type="SMART" id="SM00404">
    <property type="entry name" value="PTPc_motif"/>
    <property type="match status" value="2"/>
</dbReference>
<dbReference type="SUPFAM" id="SSF52799">
    <property type="entry name" value="(Phosphotyrosine protein) phosphatases II"/>
    <property type="match status" value="2"/>
</dbReference>
<evidence type="ECO:0000313" key="4">
    <source>
        <dbReference type="Proteomes" id="UP000001593"/>
    </source>
</evidence>
<dbReference type="PANTHER" id="PTHR19134:SF531">
    <property type="entry name" value="TYROSINE-PROTEIN PHOSPHATASE LAR"/>
    <property type="match status" value="1"/>
</dbReference>
<dbReference type="Gene3D" id="3.90.190.10">
    <property type="entry name" value="Protein tyrosine phosphatase superfamily"/>
    <property type="match status" value="2"/>
</dbReference>
<feature type="domain" description="Tyrosine specific protein phosphatases" evidence="2">
    <location>
        <begin position="196"/>
        <end position="268"/>
    </location>
</feature>
<dbReference type="InterPro" id="IPR050348">
    <property type="entry name" value="Protein-Tyr_Phosphatase"/>
</dbReference>
<dbReference type="Pfam" id="PF00102">
    <property type="entry name" value="Y_phosphatase"/>
    <property type="match status" value="2"/>
</dbReference>
<dbReference type="PROSITE" id="PS50056">
    <property type="entry name" value="TYR_PHOSPHATASE_2"/>
    <property type="match status" value="2"/>
</dbReference>
<dbReference type="STRING" id="45351.A7RT25"/>
<feature type="domain" description="Tyrosine-protein phosphatase" evidence="1">
    <location>
        <begin position="21"/>
        <end position="277"/>
    </location>
</feature>
<dbReference type="PROSITE" id="PS00383">
    <property type="entry name" value="TYR_PHOSPHATASE_1"/>
    <property type="match status" value="2"/>
</dbReference>
<evidence type="ECO:0000259" key="2">
    <source>
        <dbReference type="PROSITE" id="PS50056"/>
    </source>
</evidence>
<dbReference type="GO" id="GO:0004725">
    <property type="term" value="F:protein tyrosine phosphatase activity"/>
    <property type="evidence" value="ECO:0000318"/>
    <property type="project" value="GO_Central"/>
</dbReference>
<dbReference type="InParanoid" id="A7RT25"/>
<evidence type="ECO:0000313" key="3">
    <source>
        <dbReference type="EMBL" id="EDO45382.1"/>
    </source>
</evidence>
<organism evidence="3 4">
    <name type="scientific">Nematostella vectensis</name>
    <name type="common">Starlet sea anemone</name>
    <dbReference type="NCBI Taxonomy" id="45351"/>
    <lineage>
        <taxon>Eukaryota</taxon>
        <taxon>Metazoa</taxon>
        <taxon>Cnidaria</taxon>
        <taxon>Anthozoa</taxon>
        <taxon>Hexacorallia</taxon>
        <taxon>Actiniaria</taxon>
        <taxon>Edwardsiidae</taxon>
        <taxon>Nematostella</taxon>
    </lineage>
</organism>
<dbReference type="PANTHER" id="PTHR19134">
    <property type="entry name" value="RECEPTOR-TYPE TYROSINE-PROTEIN PHOSPHATASE"/>
    <property type="match status" value="1"/>
</dbReference>
<dbReference type="PhylomeDB" id="A7RT25"/>
<dbReference type="InterPro" id="IPR000242">
    <property type="entry name" value="PTP_cat"/>
</dbReference>
<feature type="non-terminal residue" evidence="3">
    <location>
        <position position="578"/>
    </location>
</feature>
<evidence type="ECO:0008006" key="5">
    <source>
        <dbReference type="Google" id="ProtNLM"/>
    </source>
</evidence>
<keyword evidence="4" id="KW-1185">Reference proteome</keyword>
<dbReference type="InterPro" id="IPR000387">
    <property type="entry name" value="Tyr_Pase_dom"/>
</dbReference>
<dbReference type="InterPro" id="IPR016130">
    <property type="entry name" value="Tyr_Pase_AS"/>
</dbReference>
<feature type="domain" description="Tyrosine-protein phosphatase" evidence="1">
    <location>
        <begin position="309"/>
        <end position="567"/>
    </location>
</feature>
<dbReference type="EMBL" id="DS469536">
    <property type="protein sequence ID" value="EDO45382.1"/>
    <property type="molecule type" value="Genomic_DNA"/>
</dbReference>